<organism evidence="2 3">
    <name type="scientific">Pseudonocardia asaccharolytica DSM 44247 = NBRC 16224</name>
    <dbReference type="NCBI Taxonomy" id="1123024"/>
    <lineage>
        <taxon>Bacteria</taxon>
        <taxon>Bacillati</taxon>
        <taxon>Actinomycetota</taxon>
        <taxon>Actinomycetes</taxon>
        <taxon>Pseudonocardiales</taxon>
        <taxon>Pseudonocardiaceae</taxon>
        <taxon>Pseudonocardia</taxon>
    </lineage>
</organism>
<proteinExistence type="predicted"/>
<protein>
    <submittedName>
        <fullName evidence="2">Uncharacterized protein</fullName>
    </submittedName>
</protein>
<dbReference type="RefSeq" id="WP_028931910.1">
    <property type="nucleotide sequence ID" value="NZ_AUII01000045.1"/>
</dbReference>
<comment type="caution">
    <text evidence="2">The sequence shown here is derived from an EMBL/GenBank/DDBJ whole genome shotgun (WGS) entry which is preliminary data.</text>
</comment>
<evidence type="ECO:0000256" key="1">
    <source>
        <dbReference type="SAM" id="MobiDB-lite"/>
    </source>
</evidence>
<feature type="region of interest" description="Disordered" evidence="1">
    <location>
        <begin position="1"/>
        <end position="29"/>
    </location>
</feature>
<dbReference type="Proteomes" id="UP000321328">
    <property type="component" value="Unassembled WGS sequence"/>
</dbReference>
<dbReference type="EMBL" id="BJVI01000070">
    <property type="protein sequence ID" value="GEL20409.1"/>
    <property type="molecule type" value="Genomic_DNA"/>
</dbReference>
<dbReference type="AlphaFoldDB" id="A0A511D6J0"/>
<accession>A0A511D6J0</accession>
<evidence type="ECO:0000313" key="2">
    <source>
        <dbReference type="EMBL" id="GEL20409.1"/>
    </source>
</evidence>
<name>A0A511D6J0_9PSEU</name>
<keyword evidence="3" id="KW-1185">Reference proteome</keyword>
<gene>
    <name evidence="2" type="ORF">PA7_42460</name>
</gene>
<evidence type="ECO:0000313" key="3">
    <source>
        <dbReference type="Proteomes" id="UP000321328"/>
    </source>
</evidence>
<sequence length="185" mass="20926">MALEEYRRKRDRRRTPEPIPAEDPATDATGQQRFVIQDHHAGQLHWDVRLAGKTEDHPLPRELAPMQPSSGPLPHGDDWWLQLGFGGRRVIVRIDGGRARITDADCSGPPLTGATKADVLAHYLAVAEVMVAHLRDRPEAKARRRGKVFVFTLGDLPRRLAEHKDLLEPLLFTERQRLPRLPARA</sequence>
<reference evidence="2 3" key="1">
    <citation type="submission" date="2019-07" db="EMBL/GenBank/DDBJ databases">
        <title>Whole genome shotgun sequence of Pseudonocardia asaccharolytica NBRC 16224.</title>
        <authorList>
            <person name="Hosoyama A."/>
            <person name="Uohara A."/>
            <person name="Ohji S."/>
            <person name="Ichikawa N."/>
        </authorList>
    </citation>
    <scope>NUCLEOTIDE SEQUENCE [LARGE SCALE GENOMIC DNA]</scope>
    <source>
        <strain evidence="2 3">NBRC 16224</strain>
    </source>
</reference>
<dbReference type="STRING" id="1123024.GCA_000423625_04800"/>